<dbReference type="InterPro" id="IPR002347">
    <property type="entry name" value="SDR_fam"/>
</dbReference>
<dbReference type="PRINTS" id="PR00080">
    <property type="entry name" value="SDRFAMILY"/>
</dbReference>
<dbReference type="Proteomes" id="UP000831787">
    <property type="component" value="Chromosome"/>
</dbReference>
<keyword evidence="6" id="KW-1185">Reference proteome</keyword>
<evidence type="ECO:0000256" key="3">
    <source>
        <dbReference type="RuleBase" id="RU000363"/>
    </source>
</evidence>
<proteinExistence type="inferred from homology"/>
<dbReference type="Pfam" id="PF00106">
    <property type="entry name" value="adh_short"/>
    <property type="match status" value="1"/>
</dbReference>
<dbReference type="InterPro" id="IPR057326">
    <property type="entry name" value="KR_dom"/>
</dbReference>
<dbReference type="RefSeq" id="WP_244711481.1">
    <property type="nucleotide sequence ID" value="NZ_CP095073.1"/>
</dbReference>
<reference evidence="5 6" key="1">
    <citation type="submission" date="2022-04" db="EMBL/GenBank/DDBJ databases">
        <title>Halobacillus sp. isolated from saltern.</title>
        <authorList>
            <person name="Won M."/>
            <person name="Lee C.-M."/>
            <person name="Woen H.-Y."/>
            <person name="Kwon S.-W."/>
        </authorList>
    </citation>
    <scope>NUCLEOTIDE SEQUENCE [LARGE SCALE GENOMIC DNA]</scope>
    <source>
        <strain evidence="5 6">SSBR10-3</strain>
    </source>
</reference>
<evidence type="ECO:0000256" key="2">
    <source>
        <dbReference type="ARBA" id="ARBA00023002"/>
    </source>
</evidence>
<evidence type="ECO:0000313" key="5">
    <source>
        <dbReference type="EMBL" id="UOQ45049.1"/>
    </source>
</evidence>
<dbReference type="PANTHER" id="PTHR45024:SF2">
    <property type="entry name" value="SCP2 DOMAIN-CONTAINING PROTEIN"/>
    <property type="match status" value="1"/>
</dbReference>
<evidence type="ECO:0000259" key="4">
    <source>
        <dbReference type="SMART" id="SM00822"/>
    </source>
</evidence>
<dbReference type="InterPro" id="IPR020904">
    <property type="entry name" value="Sc_DH/Rdtase_CS"/>
</dbReference>
<dbReference type="PROSITE" id="PS00061">
    <property type="entry name" value="ADH_SHORT"/>
    <property type="match status" value="1"/>
</dbReference>
<keyword evidence="2" id="KW-0560">Oxidoreductase</keyword>
<feature type="domain" description="Ketoreductase" evidence="4">
    <location>
        <begin position="4"/>
        <end position="211"/>
    </location>
</feature>
<dbReference type="EMBL" id="CP095073">
    <property type="protein sequence ID" value="UOQ45049.1"/>
    <property type="molecule type" value="Genomic_DNA"/>
</dbReference>
<dbReference type="InterPro" id="IPR036291">
    <property type="entry name" value="NAD(P)-bd_dom_sf"/>
</dbReference>
<dbReference type="PRINTS" id="PR00081">
    <property type="entry name" value="GDHRDH"/>
</dbReference>
<dbReference type="SUPFAM" id="SSF51735">
    <property type="entry name" value="NAD(P)-binding Rossmann-fold domains"/>
    <property type="match status" value="1"/>
</dbReference>
<dbReference type="SMART" id="SM00822">
    <property type="entry name" value="PKS_KR"/>
    <property type="match status" value="1"/>
</dbReference>
<dbReference type="InterPro" id="IPR051687">
    <property type="entry name" value="Peroxisomal_Beta-Oxidation"/>
</dbReference>
<dbReference type="Gene3D" id="3.40.50.720">
    <property type="entry name" value="NAD(P)-binding Rossmann-like Domain"/>
    <property type="match status" value="1"/>
</dbReference>
<sequence>MKDEVIIITGSTRGIGRAAAEYFSNLGAAVVINGRSEEQVEQVVRAIRQKGGRAVGTAVSVTNEHAGDTLVETAVNAYGKVTGLINNAGFVSDRISYRMELDSFTSVLDVHVKGSFICSKAVTNYLRSKSKPGFIINITSLAGLAGNPGQVNYSAAKGAVNGMTWTLAKELMKDNIIVYALSPAAVTDMTRPHVEQMNQKHTDEEESYWDIGSAEQVAAFLSKMIINRRLSDSGAIYSINKEEEGYWLPPSYVML</sequence>
<name>A0ABY4ELK6_9BACI</name>
<dbReference type="PANTHER" id="PTHR45024">
    <property type="entry name" value="DEHYDROGENASES, SHORT CHAIN"/>
    <property type="match status" value="1"/>
</dbReference>
<gene>
    <name evidence="5" type="ORF">MUN89_03595</name>
</gene>
<evidence type="ECO:0000313" key="6">
    <source>
        <dbReference type="Proteomes" id="UP000831787"/>
    </source>
</evidence>
<dbReference type="CDD" id="cd05233">
    <property type="entry name" value="SDR_c"/>
    <property type="match status" value="1"/>
</dbReference>
<protein>
    <submittedName>
        <fullName evidence="5">SDR family oxidoreductase</fullName>
    </submittedName>
</protein>
<comment type="similarity">
    <text evidence="1 3">Belongs to the short-chain dehydrogenases/reductases (SDR) family.</text>
</comment>
<accession>A0ABY4ELK6</accession>
<evidence type="ECO:0000256" key="1">
    <source>
        <dbReference type="ARBA" id="ARBA00006484"/>
    </source>
</evidence>
<organism evidence="5 6">
    <name type="scientific">Halobacillus salinarum</name>
    <dbReference type="NCBI Taxonomy" id="2932257"/>
    <lineage>
        <taxon>Bacteria</taxon>
        <taxon>Bacillati</taxon>
        <taxon>Bacillota</taxon>
        <taxon>Bacilli</taxon>
        <taxon>Bacillales</taxon>
        <taxon>Bacillaceae</taxon>
        <taxon>Halobacillus</taxon>
    </lineage>
</organism>